<dbReference type="OrthoDB" id="3455208at2"/>
<evidence type="ECO:0000256" key="15">
    <source>
        <dbReference type="ARBA" id="ARBA00079588"/>
    </source>
</evidence>
<keyword evidence="3" id="KW-0153">Cholesterol metabolism</keyword>
<keyword evidence="12" id="KW-0753">Steroid metabolism</keyword>
<organism evidence="19 20">
    <name type="scientific">Mycolicibacterium tusciae</name>
    <dbReference type="NCBI Taxonomy" id="75922"/>
    <lineage>
        <taxon>Bacteria</taxon>
        <taxon>Bacillati</taxon>
        <taxon>Actinomycetota</taxon>
        <taxon>Actinomycetes</taxon>
        <taxon>Mycobacteriales</taxon>
        <taxon>Mycobacteriaceae</taxon>
        <taxon>Mycolicibacterium</taxon>
    </lineage>
</organism>
<protein>
    <recommendedName>
        <fullName evidence="14">Steroid C26-monooxygenase</fullName>
    </recommendedName>
    <alternativeName>
        <fullName evidence="15">Cholest-4-en-3-one C26-monooxygenase</fullName>
    </alternativeName>
    <alternativeName>
        <fullName evidence="17">Cholesterol C26-monooxygenase</fullName>
    </alternativeName>
    <alternativeName>
        <fullName evidence="16">Steroid C27-monooxygenase</fullName>
    </alternativeName>
</protein>
<keyword evidence="7 18" id="KW-0560">Oxidoreductase</keyword>
<dbReference type="GO" id="GO:0008395">
    <property type="term" value="F:steroid hydroxylase activity"/>
    <property type="evidence" value="ECO:0007669"/>
    <property type="project" value="TreeGrafter"/>
</dbReference>
<sequence length="408" mass="44791">MTITLEPTVVDLPTVDYETAPDPAEAHRRLAVALSQGPVVMGARGPEILSYDLARTALRDHRMCVPEGLGLETQSITSGPIWDRAVSTILSINGPDHDRLRRLVSKAFTPRAVGRLDTVITDIITRLVEPLLPAGKSEIVADIARPYPVPVIAELLGAPSEDSKLFSEWADDFFKLFTWNVAEHEQVILQAWAELDDYIDAMVAERRHSLTDDLISDLIRAEDDSDRLTTPELRMLAAGILMAGTDTTRNQLAAAVDTLCDHPDQWELLAERPELAMNAVEELMRFNPVVFGAMRMTIEDVEFGGVTIPAGTFVMVNTAAGNRDPEVFDDPHRLDITRAGAAPMQTFGAGAHYCLGANLARRELAEALVVMTQRMTDVRRAAPAVWKPLVGITGPAVLPIEFDERGRC</sequence>
<evidence type="ECO:0000256" key="14">
    <source>
        <dbReference type="ARBA" id="ARBA00070775"/>
    </source>
</evidence>
<evidence type="ECO:0000313" key="19">
    <source>
        <dbReference type="EMBL" id="ORB63433.1"/>
    </source>
</evidence>
<keyword evidence="11" id="KW-1207">Sterol metabolism</keyword>
<dbReference type="GO" id="GO:0020037">
    <property type="term" value="F:heme binding"/>
    <property type="evidence" value="ECO:0007669"/>
    <property type="project" value="InterPro"/>
</dbReference>
<dbReference type="InterPro" id="IPR002397">
    <property type="entry name" value="Cyt_P450_B"/>
</dbReference>
<dbReference type="GO" id="GO:0036199">
    <property type="term" value="F:cholest-4-en-3-one 26-monooxygenase activity"/>
    <property type="evidence" value="ECO:0007669"/>
    <property type="project" value="TreeGrafter"/>
</dbReference>
<dbReference type="Gene3D" id="1.10.630.10">
    <property type="entry name" value="Cytochrome P450"/>
    <property type="match status" value="1"/>
</dbReference>
<evidence type="ECO:0000256" key="3">
    <source>
        <dbReference type="ARBA" id="ARBA00022548"/>
    </source>
</evidence>
<keyword evidence="6" id="KW-0442">Lipid degradation</keyword>
<keyword evidence="9 18" id="KW-0503">Monooxygenase</keyword>
<dbReference type="InterPro" id="IPR036396">
    <property type="entry name" value="Cyt_P450_sf"/>
</dbReference>
<name>A0A1X0JKM3_9MYCO</name>
<evidence type="ECO:0000256" key="11">
    <source>
        <dbReference type="ARBA" id="ARBA00023166"/>
    </source>
</evidence>
<comment type="cofactor">
    <cofactor evidence="1">
        <name>heme</name>
        <dbReference type="ChEBI" id="CHEBI:30413"/>
    </cofactor>
</comment>
<dbReference type="RefSeq" id="WP_083127388.1">
    <property type="nucleotide sequence ID" value="NZ_MVIM01000011.1"/>
</dbReference>
<dbReference type="Pfam" id="PF00067">
    <property type="entry name" value="p450"/>
    <property type="match status" value="1"/>
</dbReference>
<keyword evidence="8 18" id="KW-0408">Iron</keyword>
<evidence type="ECO:0000256" key="18">
    <source>
        <dbReference type="RuleBase" id="RU000461"/>
    </source>
</evidence>
<reference evidence="19 20" key="1">
    <citation type="submission" date="2017-02" db="EMBL/GenBank/DDBJ databases">
        <title>The new phylogeny of genus Mycobacterium.</title>
        <authorList>
            <person name="Tortoli E."/>
            <person name="Trovato A."/>
            <person name="Cirillo D.M."/>
        </authorList>
    </citation>
    <scope>NUCLEOTIDE SEQUENCE [LARGE SCALE GENOMIC DNA]</scope>
    <source>
        <strain evidence="19 20">DSM 44338</strain>
    </source>
</reference>
<keyword evidence="5 18" id="KW-0479">Metal-binding</keyword>
<evidence type="ECO:0000256" key="2">
    <source>
        <dbReference type="ARBA" id="ARBA00010617"/>
    </source>
</evidence>
<evidence type="ECO:0000256" key="13">
    <source>
        <dbReference type="ARBA" id="ARBA00049645"/>
    </source>
</evidence>
<dbReference type="STRING" id="75922.BST47_20000"/>
<evidence type="ECO:0000256" key="5">
    <source>
        <dbReference type="ARBA" id="ARBA00022723"/>
    </source>
</evidence>
<evidence type="ECO:0000256" key="4">
    <source>
        <dbReference type="ARBA" id="ARBA00022617"/>
    </source>
</evidence>
<evidence type="ECO:0000313" key="20">
    <source>
        <dbReference type="Proteomes" id="UP000192411"/>
    </source>
</evidence>
<evidence type="ECO:0000256" key="8">
    <source>
        <dbReference type="ARBA" id="ARBA00023004"/>
    </source>
</evidence>
<dbReference type="PANTHER" id="PTHR46696">
    <property type="entry name" value="P450, PUTATIVE (EUROFUNG)-RELATED"/>
    <property type="match status" value="1"/>
</dbReference>
<dbReference type="GO" id="GO:0005506">
    <property type="term" value="F:iron ion binding"/>
    <property type="evidence" value="ECO:0007669"/>
    <property type="project" value="InterPro"/>
</dbReference>
<dbReference type="EMBL" id="MVIM01000011">
    <property type="protein sequence ID" value="ORB63433.1"/>
    <property type="molecule type" value="Genomic_DNA"/>
</dbReference>
<evidence type="ECO:0000256" key="1">
    <source>
        <dbReference type="ARBA" id="ARBA00001971"/>
    </source>
</evidence>
<dbReference type="GO" id="GO:0006707">
    <property type="term" value="P:cholesterol catabolic process"/>
    <property type="evidence" value="ECO:0007669"/>
    <property type="project" value="TreeGrafter"/>
</dbReference>
<evidence type="ECO:0000256" key="9">
    <source>
        <dbReference type="ARBA" id="ARBA00023033"/>
    </source>
</evidence>
<dbReference type="PANTHER" id="PTHR46696:SF4">
    <property type="entry name" value="BIOTIN BIOSYNTHESIS CYTOCHROME P450"/>
    <property type="match status" value="1"/>
</dbReference>
<comment type="similarity">
    <text evidence="2 18">Belongs to the cytochrome P450 family.</text>
</comment>
<dbReference type="PRINTS" id="PR00359">
    <property type="entry name" value="BP450"/>
</dbReference>
<dbReference type="PROSITE" id="PS00086">
    <property type="entry name" value="CYTOCHROME_P450"/>
    <property type="match status" value="1"/>
</dbReference>
<dbReference type="InterPro" id="IPR017972">
    <property type="entry name" value="Cyt_P450_CS"/>
</dbReference>
<evidence type="ECO:0000256" key="12">
    <source>
        <dbReference type="ARBA" id="ARBA00023221"/>
    </source>
</evidence>
<evidence type="ECO:0000256" key="6">
    <source>
        <dbReference type="ARBA" id="ARBA00022963"/>
    </source>
</evidence>
<evidence type="ECO:0000256" key="10">
    <source>
        <dbReference type="ARBA" id="ARBA00023098"/>
    </source>
</evidence>
<dbReference type="Proteomes" id="UP000192411">
    <property type="component" value="Unassembled WGS sequence"/>
</dbReference>
<dbReference type="PRINTS" id="PR00385">
    <property type="entry name" value="P450"/>
</dbReference>
<keyword evidence="4 18" id="KW-0349">Heme</keyword>
<keyword evidence="20" id="KW-1185">Reference proteome</keyword>
<evidence type="ECO:0000256" key="16">
    <source>
        <dbReference type="ARBA" id="ARBA00082981"/>
    </source>
</evidence>
<proteinExistence type="inferred from homology"/>
<dbReference type="FunFam" id="1.10.630.10:FF:000018">
    <property type="entry name" value="Cytochrome P450 monooxygenase"/>
    <property type="match status" value="1"/>
</dbReference>
<comment type="caution">
    <text evidence="19">The sequence shown here is derived from an EMBL/GenBank/DDBJ whole genome shotgun (WGS) entry which is preliminary data.</text>
</comment>
<keyword evidence="10" id="KW-0443">Lipid metabolism</keyword>
<dbReference type="SUPFAM" id="SSF48264">
    <property type="entry name" value="Cytochrome P450"/>
    <property type="match status" value="1"/>
</dbReference>
<dbReference type="AlphaFoldDB" id="A0A1X0JKM3"/>
<evidence type="ECO:0000256" key="17">
    <source>
        <dbReference type="ARBA" id="ARBA00083909"/>
    </source>
</evidence>
<gene>
    <name evidence="19" type="ORF">BST47_20000</name>
</gene>
<evidence type="ECO:0000256" key="7">
    <source>
        <dbReference type="ARBA" id="ARBA00023002"/>
    </source>
</evidence>
<comment type="pathway">
    <text evidence="13">Steroid metabolism; cholesterol degradation.</text>
</comment>
<dbReference type="InterPro" id="IPR001128">
    <property type="entry name" value="Cyt_P450"/>
</dbReference>
<accession>A0A1X0JKM3</accession>